<feature type="region of interest" description="Disordered" evidence="5">
    <location>
        <begin position="105"/>
        <end position="136"/>
    </location>
</feature>
<dbReference type="GO" id="GO:0008270">
    <property type="term" value="F:zinc ion binding"/>
    <property type="evidence" value="ECO:0007669"/>
    <property type="project" value="UniProtKB-KW"/>
</dbReference>
<accession>A0A803PJ88</accession>
<feature type="domain" description="FYVE-type" evidence="6">
    <location>
        <begin position="412"/>
        <end position="472"/>
    </location>
</feature>
<dbReference type="GO" id="GO:0070676">
    <property type="term" value="P:intralumenal vesicle formation"/>
    <property type="evidence" value="ECO:0007669"/>
    <property type="project" value="TreeGrafter"/>
</dbReference>
<feature type="region of interest" description="Disordered" evidence="5">
    <location>
        <begin position="1"/>
        <end position="91"/>
    </location>
</feature>
<dbReference type="InterPro" id="IPR000306">
    <property type="entry name" value="Znf_FYVE"/>
</dbReference>
<evidence type="ECO:0000313" key="7">
    <source>
        <dbReference type="EMBL" id="KAF4403710.1"/>
    </source>
</evidence>
<proteinExistence type="predicted"/>
<dbReference type="FunFam" id="3.30.40.10:FF:000312">
    <property type="entry name" value="Zinc finger, FYVE-type, endofin"/>
    <property type="match status" value="1"/>
</dbReference>
<keyword evidence="8" id="KW-1185">Reference proteome</keyword>
<dbReference type="EMBL" id="JAATIQ010000003">
    <property type="protein sequence ID" value="KAF4403710.1"/>
    <property type="molecule type" value="Genomic_DNA"/>
</dbReference>
<organism evidence="7 8">
    <name type="scientific">Cannabis sativa</name>
    <name type="common">Hemp</name>
    <name type="synonym">Marijuana</name>
    <dbReference type="NCBI Taxonomy" id="3483"/>
    <lineage>
        <taxon>Eukaryota</taxon>
        <taxon>Viridiplantae</taxon>
        <taxon>Streptophyta</taxon>
        <taxon>Embryophyta</taxon>
        <taxon>Tracheophyta</taxon>
        <taxon>Spermatophyta</taxon>
        <taxon>Magnoliopsida</taxon>
        <taxon>eudicotyledons</taxon>
        <taxon>Gunneridae</taxon>
        <taxon>Pentapetalae</taxon>
        <taxon>rosids</taxon>
        <taxon>fabids</taxon>
        <taxon>Rosales</taxon>
        <taxon>Cannabaceae</taxon>
        <taxon>Cannabis</taxon>
    </lineage>
</organism>
<dbReference type="SMART" id="SM00064">
    <property type="entry name" value="FYVE"/>
    <property type="match status" value="1"/>
</dbReference>
<dbReference type="Pfam" id="PF01363">
    <property type="entry name" value="FYVE"/>
    <property type="match status" value="1"/>
</dbReference>
<evidence type="ECO:0000256" key="5">
    <source>
        <dbReference type="SAM" id="MobiDB-lite"/>
    </source>
</evidence>
<feature type="compositionally biased region" description="Polar residues" evidence="5">
    <location>
        <begin position="79"/>
        <end position="91"/>
    </location>
</feature>
<accession>A0A7J6IAL9</accession>
<comment type="caution">
    <text evidence="7">The sequence shown here is derived from an EMBL/GenBank/DDBJ whole genome shotgun (WGS) entry which is preliminary data.</text>
</comment>
<dbReference type="Proteomes" id="UP000583929">
    <property type="component" value="Unassembled WGS sequence"/>
</dbReference>
<dbReference type="SUPFAM" id="SSF57903">
    <property type="entry name" value="FYVE/PHD zinc finger"/>
    <property type="match status" value="1"/>
</dbReference>
<dbReference type="GO" id="GO:0031902">
    <property type="term" value="C:late endosome membrane"/>
    <property type="evidence" value="ECO:0007669"/>
    <property type="project" value="TreeGrafter"/>
</dbReference>
<keyword evidence="3" id="KW-0862">Zinc</keyword>
<dbReference type="PROSITE" id="PS50178">
    <property type="entry name" value="ZF_FYVE"/>
    <property type="match status" value="1"/>
</dbReference>
<keyword evidence="2 4" id="KW-0863">Zinc-finger</keyword>
<feature type="compositionally biased region" description="Pro residues" evidence="5">
    <location>
        <begin position="69"/>
        <end position="78"/>
    </location>
</feature>
<dbReference type="PANTHER" id="PTHR46977:SF1">
    <property type="entry name" value="PROTEIN FREE1"/>
    <property type="match status" value="1"/>
</dbReference>
<evidence type="ECO:0000259" key="6">
    <source>
        <dbReference type="PROSITE" id="PS50178"/>
    </source>
</evidence>
<dbReference type="Gene3D" id="3.30.40.10">
    <property type="entry name" value="Zinc/RING finger domain, C3HC4 (zinc finger)"/>
    <property type="match status" value="1"/>
</dbReference>
<protein>
    <recommendedName>
        <fullName evidence="6">FYVE-type domain-containing protein</fullName>
    </recommendedName>
</protein>
<evidence type="ECO:0000256" key="3">
    <source>
        <dbReference type="ARBA" id="ARBA00022833"/>
    </source>
</evidence>
<evidence type="ECO:0000256" key="1">
    <source>
        <dbReference type="ARBA" id="ARBA00022723"/>
    </source>
</evidence>
<evidence type="ECO:0000256" key="4">
    <source>
        <dbReference type="PROSITE-ProRule" id="PRU00091"/>
    </source>
</evidence>
<dbReference type="GO" id="GO:0036258">
    <property type="term" value="P:multivesicular body assembly"/>
    <property type="evidence" value="ECO:0007669"/>
    <property type="project" value="InterPro"/>
</dbReference>
<dbReference type="GO" id="GO:0043130">
    <property type="term" value="F:ubiquitin binding"/>
    <property type="evidence" value="ECO:0007669"/>
    <property type="project" value="InterPro"/>
</dbReference>
<dbReference type="PANTHER" id="PTHR46977">
    <property type="entry name" value="PROTEIN FREE1"/>
    <property type="match status" value="1"/>
</dbReference>
<evidence type="ECO:0000256" key="2">
    <source>
        <dbReference type="ARBA" id="ARBA00022771"/>
    </source>
</evidence>
<name>A0A7J6IAL9_CANSA</name>
<dbReference type="InterPro" id="IPR017455">
    <property type="entry name" value="Znf_FYVE-rel"/>
</dbReference>
<sequence>MQQQRDYTSAPYHPYYHLFPNPNPNPNPNSDHVPTSFPSAPPFNSGYVPNDYSSYSQNPDPVTVHVSPSAPPYTPPVNPNLQSFNSASQATPYQPLTQQQSYFPTYSQHQTAPNYAPPAPSLPSNPSPTLNSQYSSVYSPSYGQSGALVPPVYDNPYENSVKYDQGSGYLDNRYGDYRQRPWSDVESDLYGKRYDSGRDDEFVGGVYAYQGNKVEPYGSRGTAPNKSSTLFDDYGRAISFSSSKDSSCSSSKIVREVPKAEIQQDVKSGLQKFRVKLLAESGGQSTTDVLCQIGLDGIRMLDPNTSRTLRIYPLETISRCEVMDSSTLAFWSKSSVDIETKRTRLQSNSYTTSILLDIVTAATVQGKEMGGSIMPSKSFKLNEQSTEKKKGFTDWINLVKPVNEEKDHWVPDEAVTKCTSCRTDFGAFVRKHHCRNCGDIFCDKCTQGRTALTADENAQSVRVCDQCMAEVIQRLNNA</sequence>
<dbReference type="InterPro" id="IPR011011">
    <property type="entry name" value="Znf_FYVE_PHD"/>
</dbReference>
<keyword evidence="1" id="KW-0479">Metal-binding</keyword>
<feature type="compositionally biased region" description="Pro residues" evidence="5">
    <location>
        <begin position="115"/>
        <end position="126"/>
    </location>
</feature>
<dbReference type="InterPro" id="IPR045893">
    <property type="entry name" value="FREE1"/>
</dbReference>
<reference evidence="7 8" key="1">
    <citation type="journal article" date="2020" name="bioRxiv">
        <title>Sequence and annotation of 42 cannabis genomes reveals extensive copy number variation in cannabinoid synthesis and pathogen resistance genes.</title>
        <authorList>
            <person name="Mckernan K.J."/>
            <person name="Helbert Y."/>
            <person name="Kane L.T."/>
            <person name="Ebling H."/>
            <person name="Zhang L."/>
            <person name="Liu B."/>
            <person name="Eaton Z."/>
            <person name="Mclaughlin S."/>
            <person name="Kingan S."/>
            <person name="Baybayan P."/>
            <person name="Concepcion G."/>
            <person name="Jordan M."/>
            <person name="Riva A."/>
            <person name="Barbazuk W."/>
            <person name="Harkins T."/>
        </authorList>
    </citation>
    <scope>NUCLEOTIDE SEQUENCE [LARGE SCALE GENOMIC DNA]</scope>
    <source>
        <strain evidence="8">cv. Jamaican Lion 4</strain>
        <tissue evidence="7">Leaf</tissue>
    </source>
</reference>
<dbReference type="GO" id="GO:0000813">
    <property type="term" value="C:ESCRT I complex"/>
    <property type="evidence" value="ECO:0007669"/>
    <property type="project" value="TreeGrafter"/>
</dbReference>
<evidence type="ECO:0000313" key="8">
    <source>
        <dbReference type="Proteomes" id="UP000583929"/>
    </source>
</evidence>
<gene>
    <name evidence="7" type="ORF">G4B88_002563</name>
</gene>
<dbReference type="OMA" id="QAKEIWG"/>
<dbReference type="CDD" id="cd00934">
    <property type="entry name" value="PTB"/>
    <property type="match status" value="1"/>
</dbReference>
<dbReference type="OrthoDB" id="660555at2759"/>
<feature type="compositionally biased region" description="Polar residues" evidence="5">
    <location>
        <begin position="51"/>
        <end position="60"/>
    </location>
</feature>
<dbReference type="InterPro" id="IPR013083">
    <property type="entry name" value="Znf_RING/FYVE/PHD"/>
</dbReference>
<dbReference type="AlphaFoldDB" id="A0A7J6IAL9"/>